<evidence type="ECO:0000256" key="2">
    <source>
        <dbReference type="ARBA" id="ARBA00001946"/>
    </source>
</evidence>
<feature type="compositionally biased region" description="Low complexity" evidence="15">
    <location>
        <begin position="527"/>
        <end position="539"/>
    </location>
</feature>
<comment type="cofactor">
    <cofactor evidence="1">
        <name>Mn(2+)</name>
        <dbReference type="ChEBI" id="CHEBI:29035"/>
    </cofactor>
</comment>
<evidence type="ECO:0000256" key="15">
    <source>
        <dbReference type="SAM" id="MobiDB-lite"/>
    </source>
</evidence>
<dbReference type="InterPro" id="IPR007010">
    <property type="entry name" value="PolA_pol_RNA-bd_dom"/>
</dbReference>
<dbReference type="InterPro" id="IPR048840">
    <property type="entry name" value="PolA_pol_NTPase"/>
</dbReference>
<dbReference type="FunFam" id="3.30.460.10:FF:000002">
    <property type="entry name" value="Poly(A) polymerase alpha, putative"/>
    <property type="match status" value="1"/>
</dbReference>
<comment type="subcellular location">
    <subcellularLocation>
        <location evidence="3">Nucleus</location>
    </subcellularLocation>
</comment>
<evidence type="ECO:0000256" key="9">
    <source>
        <dbReference type="ARBA" id="ARBA00022741"/>
    </source>
</evidence>
<dbReference type="PANTHER" id="PTHR10682">
    <property type="entry name" value="POLY A POLYMERASE"/>
    <property type="match status" value="1"/>
</dbReference>
<evidence type="ECO:0000256" key="14">
    <source>
        <dbReference type="ARBA" id="ARBA00048830"/>
    </source>
</evidence>
<keyword evidence="7" id="KW-0808">Transferase</keyword>
<evidence type="ECO:0000256" key="10">
    <source>
        <dbReference type="ARBA" id="ARBA00022840"/>
    </source>
</evidence>
<evidence type="ECO:0000259" key="18">
    <source>
        <dbReference type="Pfam" id="PF20750"/>
    </source>
</evidence>
<feature type="region of interest" description="Disordered" evidence="15">
    <location>
        <begin position="495"/>
        <end position="543"/>
    </location>
</feature>
<feature type="compositionally biased region" description="Polar residues" evidence="15">
    <location>
        <begin position="498"/>
        <end position="508"/>
    </location>
</feature>
<dbReference type="GO" id="GO:0046872">
    <property type="term" value="F:metal ion binding"/>
    <property type="evidence" value="ECO:0007669"/>
    <property type="project" value="UniProtKB-KW"/>
</dbReference>
<dbReference type="Gene3D" id="3.30.70.590">
    <property type="entry name" value="Poly(A) polymerase predicted RNA binding domain"/>
    <property type="match status" value="1"/>
</dbReference>
<reference evidence="19" key="2">
    <citation type="submission" date="2025-09" db="UniProtKB">
        <authorList>
            <consortium name="Ensembl"/>
        </authorList>
    </citation>
    <scope>IDENTIFICATION</scope>
</reference>
<comment type="cofactor">
    <cofactor evidence="2">
        <name>Mg(2+)</name>
        <dbReference type="ChEBI" id="CHEBI:18420"/>
    </cofactor>
</comment>
<dbReference type="Pfam" id="PF04928">
    <property type="entry name" value="PAP_central"/>
    <property type="match status" value="1"/>
</dbReference>
<feature type="compositionally biased region" description="Basic and acidic residues" evidence="15">
    <location>
        <begin position="514"/>
        <end position="523"/>
    </location>
</feature>
<dbReference type="GO" id="GO:0005634">
    <property type="term" value="C:nucleus"/>
    <property type="evidence" value="ECO:0007669"/>
    <property type="project" value="UniProtKB-SubCell"/>
</dbReference>
<evidence type="ECO:0000256" key="8">
    <source>
        <dbReference type="ARBA" id="ARBA00022723"/>
    </source>
</evidence>
<evidence type="ECO:0000256" key="6">
    <source>
        <dbReference type="ARBA" id="ARBA00022664"/>
    </source>
</evidence>
<dbReference type="InterPro" id="IPR011068">
    <property type="entry name" value="NuclTrfase_I-like_C"/>
</dbReference>
<evidence type="ECO:0000256" key="3">
    <source>
        <dbReference type="ARBA" id="ARBA00004123"/>
    </source>
</evidence>
<evidence type="ECO:0000256" key="12">
    <source>
        <dbReference type="ARBA" id="ARBA00022884"/>
    </source>
</evidence>
<dbReference type="Pfam" id="PF04926">
    <property type="entry name" value="PAP_RNA-bind"/>
    <property type="match status" value="1"/>
</dbReference>
<dbReference type="Gene3D" id="3.30.460.10">
    <property type="entry name" value="Beta Polymerase, domain 2"/>
    <property type="match status" value="1"/>
</dbReference>
<keyword evidence="9" id="KW-0547">Nucleotide-binding</keyword>
<dbReference type="CDD" id="cd05402">
    <property type="entry name" value="NT_PAP_TUTase"/>
    <property type="match status" value="1"/>
</dbReference>
<organism evidence="19 20">
    <name type="scientific">Seriola lalandi dorsalis</name>
    <dbReference type="NCBI Taxonomy" id="1841481"/>
    <lineage>
        <taxon>Eukaryota</taxon>
        <taxon>Metazoa</taxon>
        <taxon>Chordata</taxon>
        <taxon>Craniata</taxon>
        <taxon>Vertebrata</taxon>
        <taxon>Euteleostomi</taxon>
        <taxon>Actinopterygii</taxon>
        <taxon>Neopterygii</taxon>
        <taxon>Teleostei</taxon>
        <taxon>Neoteleostei</taxon>
        <taxon>Acanthomorphata</taxon>
        <taxon>Carangaria</taxon>
        <taxon>Carangiformes</taxon>
        <taxon>Carangidae</taxon>
        <taxon>Seriola</taxon>
    </lineage>
</organism>
<keyword evidence="12" id="KW-0694">RNA-binding</keyword>
<keyword evidence="11" id="KW-0460">Magnesium</keyword>
<dbReference type="Ensembl" id="ENSSLDT00000001620.1">
    <property type="protein sequence ID" value="ENSSLDP00000001537.1"/>
    <property type="gene ID" value="ENSSLDG00000001217.1"/>
</dbReference>
<keyword evidence="10" id="KW-0067">ATP-binding</keyword>
<dbReference type="Gene3D" id="1.10.1410.10">
    <property type="match status" value="1"/>
</dbReference>
<feature type="domain" description="Poly(A) polymerase RNA-binding" evidence="16">
    <location>
        <begin position="351"/>
        <end position="417"/>
    </location>
</feature>
<comment type="catalytic activity">
    <reaction evidence="14">
        <text>RNA(n) + ATP = RNA(n)-3'-adenine ribonucleotide + diphosphate</text>
        <dbReference type="Rhea" id="RHEA:11332"/>
        <dbReference type="Rhea" id="RHEA-COMP:14527"/>
        <dbReference type="Rhea" id="RHEA-COMP:17347"/>
        <dbReference type="ChEBI" id="CHEBI:30616"/>
        <dbReference type="ChEBI" id="CHEBI:33019"/>
        <dbReference type="ChEBI" id="CHEBI:140395"/>
        <dbReference type="ChEBI" id="CHEBI:173115"/>
        <dbReference type="EC" id="2.7.7.19"/>
    </reaction>
</comment>
<dbReference type="PANTHER" id="PTHR10682:SF6">
    <property type="entry name" value="POLY(A) POLYMERASE GAMMA"/>
    <property type="match status" value="1"/>
</dbReference>
<feature type="domain" description="Poly(A) polymerase nucleotidyltransferase" evidence="18">
    <location>
        <begin position="19"/>
        <end position="202"/>
    </location>
</feature>
<name>A0A3B4WGA5_SERLL</name>
<evidence type="ECO:0000259" key="17">
    <source>
        <dbReference type="Pfam" id="PF04928"/>
    </source>
</evidence>
<dbReference type="GO" id="GO:0005524">
    <property type="term" value="F:ATP binding"/>
    <property type="evidence" value="ECO:0007669"/>
    <property type="project" value="UniProtKB-KW"/>
</dbReference>
<dbReference type="GO" id="GO:0006397">
    <property type="term" value="P:mRNA processing"/>
    <property type="evidence" value="ECO:0007669"/>
    <property type="project" value="UniProtKB-KW"/>
</dbReference>
<sequence>MKEMSSTMPGGQQPQKHYGITSAISLAPPREIDHQYTKKLCDAMKPFGVFEDEEELNHRLAVLGKLNNFVKEWIAEISELKNLPPSAISCVGGKIFTFGSYRLGVHTKGADIDALCVAPRHVERSDFFQSFFEKLKQHEEIKDLRAVEDAFVPVIKFKFDGIEIDLLFARLALQSIPDNLDLRGDSILRNLDIRCIRSLNGTLHVFYEILVMCPVTAGRGIYSNMLGFLGGVSWAMLVARTCQLYPNAVAATLVHKFFLVFSKWEWPNPVLLKQPEDSNLNLPVWDPRVNPSDRYHLMPIITPAYPQQNSTYNVSTSTRTIMSEEFKYGLSVTDEILQGKAEWSKLFEPPSFFQKYKHYIVLTASASTEENHLEWIGLVESKIRVLVGNLERNEYITLAHVNPQSFPGSKENRNENDFVSMWFIGIIFKKVENAESVNIDLTYDIQSFTDTVYRQANNINMLKDGMKIEATHVKKKQLHQYLPPELVQKKKRSIAELNRSSNGGSSKRISLDSSHLDSSRDTDSGTPFSSPANKPSKPASDTDDGYDILVIRVLLHCCYSAALVLTGAISYFPPVKVKPPSPPASSSVTPVPSVSVKPNATSSPREEPNGLEDSVNGAPAKRPHSPTQEDLAKRLKDAEVRRLFPVKGRTATKSCACVLIHVVLSLPQRLPSMELPDASSPLPASNSCRVVKNSIKLALNRHK</sequence>
<dbReference type="GO" id="GO:1990817">
    <property type="term" value="F:poly(A) RNA polymerase activity"/>
    <property type="evidence" value="ECO:0007669"/>
    <property type="project" value="UniProtKB-EC"/>
</dbReference>
<dbReference type="EC" id="2.7.7.19" evidence="5"/>
<dbReference type="Proteomes" id="UP000261360">
    <property type="component" value="Unplaced"/>
</dbReference>
<dbReference type="FunFam" id="1.10.1410.10:FF:000021">
    <property type="entry name" value="poly(A) polymerase alpha isoform X7"/>
    <property type="match status" value="1"/>
</dbReference>
<evidence type="ECO:0000313" key="19">
    <source>
        <dbReference type="Ensembl" id="ENSSLDP00000001537.1"/>
    </source>
</evidence>
<keyword evidence="13" id="KW-0539">Nucleus</keyword>
<keyword evidence="8" id="KW-0479">Metal-binding</keyword>
<feature type="compositionally biased region" description="Low complexity" evidence="15">
    <location>
        <begin position="584"/>
        <end position="598"/>
    </location>
</feature>
<evidence type="ECO:0000256" key="5">
    <source>
        <dbReference type="ARBA" id="ARBA00012388"/>
    </source>
</evidence>
<dbReference type="InterPro" id="IPR043519">
    <property type="entry name" value="NT_sf"/>
</dbReference>
<evidence type="ECO:0000256" key="4">
    <source>
        <dbReference type="ARBA" id="ARBA00010912"/>
    </source>
</evidence>
<dbReference type="GO" id="GO:0003723">
    <property type="term" value="F:RNA binding"/>
    <property type="evidence" value="ECO:0007669"/>
    <property type="project" value="UniProtKB-KW"/>
</dbReference>
<dbReference type="SUPFAM" id="SSF81631">
    <property type="entry name" value="PAP/OAS1 substrate-binding domain"/>
    <property type="match status" value="1"/>
</dbReference>
<dbReference type="SUPFAM" id="SSF55003">
    <property type="entry name" value="PAP/Archaeal CCA-adding enzyme, C-terminal domain"/>
    <property type="match status" value="1"/>
</dbReference>
<dbReference type="InterPro" id="IPR007012">
    <property type="entry name" value="PolA_pol_cen_dom"/>
</dbReference>
<feature type="region of interest" description="Disordered" evidence="15">
    <location>
        <begin position="578"/>
        <end position="631"/>
    </location>
</feature>
<protein>
    <recommendedName>
        <fullName evidence="5">polynucleotide adenylyltransferase</fullName>
        <ecNumber evidence="5">2.7.7.19</ecNumber>
    </recommendedName>
</protein>
<dbReference type="GeneTree" id="ENSGT00940000156467"/>
<feature type="domain" description="Poly(A) polymerase central" evidence="17">
    <location>
        <begin position="218"/>
        <end position="348"/>
    </location>
</feature>
<dbReference type="Pfam" id="PF20750">
    <property type="entry name" value="PAP_NTPase"/>
    <property type="match status" value="1"/>
</dbReference>
<evidence type="ECO:0000256" key="1">
    <source>
        <dbReference type="ARBA" id="ARBA00001936"/>
    </source>
</evidence>
<evidence type="ECO:0000256" key="13">
    <source>
        <dbReference type="ARBA" id="ARBA00023242"/>
    </source>
</evidence>
<evidence type="ECO:0000313" key="20">
    <source>
        <dbReference type="Proteomes" id="UP000261360"/>
    </source>
</evidence>
<keyword evidence="6" id="KW-0507">mRNA processing</keyword>
<dbReference type="GO" id="GO:0031123">
    <property type="term" value="P:RNA 3'-end processing"/>
    <property type="evidence" value="ECO:0007669"/>
    <property type="project" value="InterPro"/>
</dbReference>
<dbReference type="SUPFAM" id="SSF81301">
    <property type="entry name" value="Nucleotidyltransferase"/>
    <property type="match status" value="1"/>
</dbReference>
<accession>A0A3B4WGA5</accession>
<proteinExistence type="inferred from homology"/>
<keyword evidence="20" id="KW-1185">Reference proteome</keyword>
<reference evidence="19" key="1">
    <citation type="submission" date="2025-08" db="UniProtKB">
        <authorList>
            <consortium name="Ensembl"/>
        </authorList>
    </citation>
    <scope>IDENTIFICATION</scope>
</reference>
<comment type="similarity">
    <text evidence="4">Belongs to the poly(A) polymerase family.</text>
</comment>
<dbReference type="FunFam" id="3.30.70.590:FF:000001">
    <property type="entry name" value="Putative poly(A) polymerase gamma"/>
    <property type="match status" value="1"/>
</dbReference>
<evidence type="ECO:0000256" key="11">
    <source>
        <dbReference type="ARBA" id="ARBA00022842"/>
    </source>
</evidence>
<evidence type="ECO:0000259" key="16">
    <source>
        <dbReference type="Pfam" id="PF04926"/>
    </source>
</evidence>
<evidence type="ECO:0000256" key="7">
    <source>
        <dbReference type="ARBA" id="ARBA00022679"/>
    </source>
</evidence>
<dbReference type="AlphaFoldDB" id="A0A3B4WGA5"/>